<accession>A0A9N8DWH7</accession>
<dbReference type="InterPro" id="IPR013099">
    <property type="entry name" value="K_chnl_dom"/>
</dbReference>
<dbReference type="InterPro" id="IPR003280">
    <property type="entry name" value="2pore_dom_K_chnl"/>
</dbReference>
<dbReference type="OrthoDB" id="47437at2759"/>
<dbReference type="GO" id="GO:0005509">
    <property type="term" value="F:calcium ion binding"/>
    <property type="evidence" value="ECO:0007669"/>
    <property type="project" value="InterPro"/>
</dbReference>
<sequence length="623" mass="69904">MHYIPPQDDVDEREDHGSKGSKRSRGSRGSRDSSKKSKSRSAALPVPPPPPRNKSTQQKAAKKLRNLITRTFAARHPNEQDSLLTEIHCEQQSLQDSVLSTPKSSTIGGINVPNIDTTQTASVVSHADEKWDKVRNAVDAGEVLLLAQTHGKTTALDHNANNLLPHSYDNNNTWEEPSQRFYDTMTPTERQERREQVQKEIQAQMSFSLWHCVLAIVLYVVMSVVFFSLILEKEWTLLEAAYFAVVTFTTIGYGDFVPDTLRARIFTCFWALSGVASLGIALGVLGHNLLLGQEEKTKTARVKRQSQVMAEFRWDHDDDDDANNSITSPQSAHTFSTIEEGKRREMFDDILNDDYDDESDQGESCCWQQCTSWLCSARLLRNIALCAFFSGILYWMALYEGWGAFTAIYYGIITASTVGYGDFCPETDEGRILALIFIPGAVGIMGLLLDFVANSIIDWKRKQCKAILEEQPFTLEDLQILDGNGDGEVHLAEYLEFVLVAINAVDQELMEEVKQAFYRLDVKGDGTINRGDLAIMAKQRLRGRNLREKKQMAEYKASLLQKAHQPSPNVSPVTSTEASIMRPLPLERKTTKQTSNKTSSSTNSSPMSPPYFPSPYQNNRGGY</sequence>
<evidence type="ECO:0000313" key="11">
    <source>
        <dbReference type="EMBL" id="CAB9507935.1"/>
    </source>
</evidence>
<reference evidence="11" key="1">
    <citation type="submission" date="2020-06" db="EMBL/GenBank/DDBJ databases">
        <authorList>
            <consortium name="Plant Systems Biology data submission"/>
        </authorList>
    </citation>
    <scope>NUCLEOTIDE SEQUENCE</scope>
    <source>
        <strain evidence="11">D6</strain>
    </source>
</reference>
<feature type="transmembrane region" description="Helical" evidence="9">
    <location>
        <begin position="432"/>
        <end position="453"/>
    </location>
</feature>
<evidence type="ECO:0000313" key="12">
    <source>
        <dbReference type="Proteomes" id="UP001153069"/>
    </source>
</evidence>
<evidence type="ECO:0000259" key="10">
    <source>
        <dbReference type="PROSITE" id="PS50222"/>
    </source>
</evidence>
<feature type="compositionally biased region" description="Low complexity" evidence="8">
    <location>
        <begin position="592"/>
        <end position="606"/>
    </location>
</feature>
<dbReference type="PANTHER" id="PTHR11003:SF291">
    <property type="entry name" value="IP11374P"/>
    <property type="match status" value="1"/>
</dbReference>
<feature type="domain" description="EF-hand" evidence="10">
    <location>
        <begin position="508"/>
        <end position="543"/>
    </location>
</feature>
<feature type="compositionally biased region" description="Basic residues" evidence="8">
    <location>
        <begin position="19"/>
        <end position="28"/>
    </location>
</feature>
<comment type="caution">
    <text evidence="11">The sequence shown here is derived from an EMBL/GenBank/DDBJ whole genome shotgun (WGS) entry which is preliminary data.</text>
</comment>
<dbReference type="AlphaFoldDB" id="A0A9N8DWH7"/>
<dbReference type="GO" id="GO:0022841">
    <property type="term" value="F:potassium ion leak channel activity"/>
    <property type="evidence" value="ECO:0007669"/>
    <property type="project" value="TreeGrafter"/>
</dbReference>
<dbReference type="InterPro" id="IPR002048">
    <property type="entry name" value="EF_hand_dom"/>
</dbReference>
<feature type="region of interest" description="Disordered" evidence="8">
    <location>
        <begin position="559"/>
        <end position="623"/>
    </location>
</feature>
<comment type="subcellular location">
    <subcellularLocation>
        <location evidence="1">Membrane</location>
        <topology evidence="1">Multi-pass membrane protein</topology>
    </subcellularLocation>
</comment>
<evidence type="ECO:0000256" key="5">
    <source>
        <dbReference type="ARBA" id="ARBA00023065"/>
    </source>
</evidence>
<dbReference type="GO" id="GO:0015271">
    <property type="term" value="F:outward rectifier potassium channel activity"/>
    <property type="evidence" value="ECO:0007669"/>
    <property type="project" value="TreeGrafter"/>
</dbReference>
<dbReference type="GO" id="GO:0005886">
    <property type="term" value="C:plasma membrane"/>
    <property type="evidence" value="ECO:0007669"/>
    <property type="project" value="TreeGrafter"/>
</dbReference>
<evidence type="ECO:0000256" key="4">
    <source>
        <dbReference type="ARBA" id="ARBA00022989"/>
    </source>
</evidence>
<keyword evidence="7 11" id="KW-0407">Ion channel</keyword>
<protein>
    <submittedName>
        <fullName evidence="11">Two pore potassium channel</fullName>
    </submittedName>
</protein>
<dbReference type="PRINTS" id="PR01333">
    <property type="entry name" value="2POREKCHANEL"/>
</dbReference>
<evidence type="ECO:0000256" key="8">
    <source>
        <dbReference type="SAM" id="MobiDB-lite"/>
    </source>
</evidence>
<dbReference type="Pfam" id="PF07885">
    <property type="entry name" value="Ion_trans_2"/>
    <property type="match status" value="2"/>
</dbReference>
<evidence type="ECO:0000256" key="2">
    <source>
        <dbReference type="ARBA" id="ARBA00022448"/>
    </source>
</evidence>
<keyword evidence="4 9" id="KW-1133">Transmembrane helix</keyword>
<evidence type="ECO:0000256" key="7">
    <source>
        <dbReference type="ARBA" id="ARBA00023303"/>
    </source>
</evidence>
<keyword evidence="2" id="KW-0813">Transport</keyword>
<organism evidence="11 12">
    <name type="scientific">Seminavis robusta</name>
    <dbReference type="NCBI Taxonomy" id="568900"/>
    <lineage>
        <taxon>Eukaryota</taxon>
        <taxon>Sar</taxon>
        <taxon>Stramenopiles</taxon>
        <taxon>Ochrophyta</taxon>
        <taxon>Bacillariophyta</taxon>
        <taxon>Bacillariophyceae</taxon>
        <taxon>Bacillariophycidae</taxon>
        <taxon>Naviculales</taxon>
        <taxon>Naviculaceae</taxon>
        <taxon>Seminavis</taxon>
    </lineage>
</organism>
<dbReference type="Gene3D" id="1.10.238.10">
    <property type="entry name" value="EF-hand"/>
    <property type="match status" value="1"/>
</dbReference>
<gene>
    <name evidence="11" type="ORF">SEMRO_326_G117990.1</name>
</gene>
<dbReference type="Proteomes" id="UP001153069">
    <property type="component" value="Unassembled WGS sequence"/>
</dbReference>
<feature type="transmembrane region" description="Helical" evidence="9">
    <location>
        <begin position="208"/>
        <end position="230"/>
    </location>
</feature>
<proteinExistence type="predicted"/>
<feature type="region of interest" description="Disordered" evidence="8">
    <location>
        <begin position="1"/>
        <end position="62"/>
    </location>
</feature>
<feature type="compositionally biased region" description="Polar residues" evidence="8">
    <location>
        <begin position="564"/>
        <end position="578"/>
    </location>
</feature>
<dbReference type="SUPFAM" id="SSF47473">
    <property type="entry name" value="EF-hand"/>
    <property type="match status" value="1"/>
</dbReference>
<feature type="transmembrane region" description="Helical" evidence="9">
    <location>
        <begin position="402"/>
        <end position="420"/>
    </location>
</feature>
<dbReference type="PROSITE" id="PS50222">
    <property type="entry name" value="EF_HAND_2"/>
    <property type="match status" value="1"/>
</dbReference>
<keyword evidence="3 9" id="KW-0812">Transmembrane</keyword>
<keyword evidence="6 9" id="KW-0472">Membrane</keyword>
<evidence type="ECO:0000256" key="9">
    <source>
        <dbReference type="SAM" id="Phobius"/>
    </source>
</evidence>
<evidence type="ECO:0000256" key="1">
    <source>
        <dbReference type="ARBA" id="ARBA00004141"/>
    </source>
</evidence>
<feature type="transmembrane region" description="Helical" evidence="9">
    <location>
        <begin position="237"/>
        <end position="257"/>
    </location>
</feature>
<feature type="transmembrane region" description="Helical" evidence="9">
    <location>
        <begin position="269"/>
        <end position="291"/>
    </location>
</feature>
<dbReference type="PANTHER" id="PTHR11003">
    <property type="entry name" value="POTASSIUM CHANNEL, SUBFAMILY K"/>
    <property type="match status" value="1"/>
</dbReference>
<dbReference type="EMBL" id="CAICTM010000325">
    <property type="protein sequence ID" value="CAB9507935.1"/>
    <property type="molecule type" value="Genomic_DNA"/>
</dbReference>
<dbReference type="GO" id="GO:0030322">
    <property type="term" value="P:stabilization of membrane potential"/>
    <property type="evidence" value="ECO:0007669"/>
    <property type="project" value="TreeGrafter"/>
</dbReference>
<dbReference type="SUPFAM" id="SSF81324">
    <property type="entry name" value="Voltage-gated potassium channels"/>
    <property type="match status" value="2"/>
</dbReference>
<keyword evidence="12" id="KW-1185">Reference proteome</keyword>
<keyword evidence="5" id="KW-0406">Ion transport</keyword>
<evidence type="ECO:0000256" key="3">
    <source>
        <dbReference type="ARBA" id="ARBA00022692"/>
    </source>
</evidence>
<dbReference type="InterPro" id="IPR011992">
    <property type="entry name" value="EF-hand-dom_pair"/>
</dbReference>
<dbReference type="Gene3D" id="1.10.287.70">
    <property type="match status" value="2"/>
</dbReference>
<name>A0A9N8DWH7_9STRA</name>
<evidence type="ECO:0000256" key="6">
    <source>
        <dbReference type="ARBA" id="ARBA00023136"/>
    </source>
</evidence>